<dbReference type="EMBL" id="JAENIL010000006">
    <property type="protein sequence ID" value="MBK1876078.1"/>
    <property type="molecule type" value="Genomic_DNA"/>
</dbReference>
<dbReference type="InterPro" id="IPR036249">
    <property type="entry name" value="Thioredoxin-like_sf"/>
</dbReference>
<dbReference type="SUPFAM" id="SSF48208">
    <property type="entry name" value="Six-hairpin glycosidases"/>
    <property type="match status" value="1"/>
</dbReference>
<feature type="domain" description="Spermatogenesis-associated protein 20-like TRX" evidence="2">
    <location>
        <begin position="22"/>
        <end position="183"/>
    </location>
</feature>
<dbReference type="Gene3D" id="3.40.30.10">
    <property type="entry name" value="Glutaredoxin"/>
    <property type="match status" value="1"/>
</dbReference>
<reference evidence="3" key="1">
    <citation type="submission" date="2021-01" db="EMBL/GenBank/DDBJ databases">
        <title>Modified the classification status of verrucomicrobia.</title>
        <authorList>
            <person name="Feng X."/>
        </authorList>
    </citation>
    <scope>NUCLEOTIDE SEQUENCE</scope>
    <source>
        <strain evidence="3">KCTC 13126</strain>
    </source>
</reference>
<feature type="chain" id="PRO_5037671610" evidence="1">
    <location>
        <begin position="21"/>
        <end position="722"/>
    </location>
</feature>
<feature type="signal peptide" evidence="1">
    <location>
        <begin position="1"/>
        <end position="20"/>
    </location>
</feature>
<keyword evidence="1" id="KW-0732">Signal</keyword>
<dbReference type="InterPro" id="IPR004879">
    <property type="entry name" value="Ssp411-like_TRX"/>
</dbReference>
<dbReference type="PANTHER" id="PTHR42899">
    <property type="entry name" value="SPERMATOGENESIS-ASSOCIATED PROTEIN 20"/>
    <property type="match status" value="1"/>
</dbReference>
<gene>
    <name evidence="3" type="ORF">JIN87_04310</name>
</gene>
<evidence type="ECO:0000313" key="4">
    <source>
        <dbReference type="Proteomes" id="UP000617628"/>
    </source>
</evidence>
<evidence type="ECO:0000256" key="1">
    <source>
        <dbReference type="SAM" id="SignalP"/>
    </source>
</evidence>
<dbReference type="AlphaFoldDB" id="A0A934RYY4"/>
<dbReference type="Pfam" id="PF03190">
    <property type="entry name" value="Thioredox_DsbH"/>
    <property type="match status" value="1"/>
</dbReference>
<evidence type="ECO:0000259" key="2">
    <source>
        <dbReference type="Pfam" id="PF03190"/>
    </source>
</evidence>
<keyword evidence="4" id="KW-1185">Reference proteome</keyword>
<dbReference type="InterPro" id="IPR012341">
    <property type="entry name" value="6hp_glycosidase-like_sf"/>
</dbReference>
<dbReference type="InterPro" id="IPR008928">
    <property type="entry name" value="6-hairpin_glycosidase_sf"/>
</dbReference>
<dbReference type="PIRSF" id="PIRSF006402">
    <property type="entry name" value="UCP006402_thioredoxin"/>
    <property type="match status" value="1"/>
</dbReference>
<dbReference type="InterPro" id="IPR024705">
    <property type="entry name" value="Ssp411"/>
</dbReference>
<sequence>MPRLTAIFLCLSLTVGSAHAANRLADSQSPYLQQHADNPVDWYPWGPEAFEKAEAEQKLVFISVGYSTCHWCHVMNRESFSDEEIAAYLNENYVCIKIDREERPDIDNVYMTFVQTLTGQGGWPLNVWLTPDKKPFFGGTYFPPRDDPRRGRGFLPIIQNINKLWKQDPASMLARSTSMVETLNQHSPESSAAEGDVSLDLITSSISASLFAFDEENKGFGEGQKFPGANSLSLLLRAAATPEIADEDRALAKRMGLETLDAIITGGIRDHVGGGFHRYTVDAGWQLPHFEKMLYDQALIVEALIDAWQLTGEDRYKQATIETLDYLLREMRDPAGGFYSAEDAESDDPDAPGTKREGAYFLWSVADFETLFPAEETRAALAAYFNVRPAGNAPYGNFPRDIFQGYNTLRINSVKETIDPKTLEEGLNTLREARSKRKRPHLDDKIITSWNGLAISALARAGLVFERDDYTAAAQQAATFILENLYDAQTGTLARLYRKDVSPVSGFAEDYAFIIDGLLDLYEATADHTWIQQAKRLQDTQDQRFADSDAGGFFLFEASEDIVFKRTKFSADSAIPSPNSVSAKNLARLSQFFDDSTLADRAAATIAAFSAELESAGTYLPTLREAALLVSKKPLQIVIAGTPDSKAVDEMLREMNHRLLPSRILLYADQGQGQAYLGEHLEFIQTAKSYDDLATAFVCENFVCQMPTEDPKVLAKQLDAKR</sequence>
<dbReference type="RefSeq" id="WP_200354295.1">
    <property type="nucleotide sequence ID" value="NZ_JAENIL010000006.1"/>
</dbReference>
<protein>
    <submittedName>
        <fullName evidence="3">Thioredoxin domain-containing protein</fullName>
    </submittedName>
</protein>
<dbReference type="Proteomes" id="UP000617628">
    <property type="component" value="Unassembled WGS sequence"/>
</dbReference>
<dbReference type="Gene3D" id="1.50.10.10">
    <property type="match status" value="2"/>
</dbReference>
<proteinExistence type="predicted"/>
<dbReference type="SUPFAM" id="SSF52833">
    <property type="entry name" value="Thioredoxin-like"/>
    <property type="match status" value="1"/>
</dbReference>
<organism evidence="3 4">
    <name type="scientific">Pelagicoccus mobilis</name>
    <dbReference type="NCBI Taxonomy" id="415221"/>
    <lineage>
        <taxon>Bacteria</taxon>
        <taxon>Pseudomonadati</taxon>
        <taxon>Verrucomicrobiota</taxon>
        <taxon>Opitutia</taxon>
        <taxon>Puniceicoccales</taxon>
        <taxon>Pelagicoccaceae</taxon>
        <taxon>Pelagicoccus</taxon>
    </lineage>
</organism>
<evidence type="ECO:0000313" key="3">
    <source>
        <dbReference type="EMBL" id="MBK1876078.1"/>
    </source>
</evidence>
<dbReference type="GO" id="GO:0005975">
    <property type="term" value="P:carbohydrate metabolic process"/>
    <property type="evidence" value="ECO:0007669"/>
    <property type="project" value="InterPro"/>
</dbReference>
<name>A0A934RYY4_9BACT</name>
<dbReference type="CDD" id="cd02955">
    <property type="entry name" value="SSP411"/>
    <property type="match status" value="1"/>
</dbReference>
<comment type="caution">
    <text evidence="3">The sequence shown here is derived from an EMBL/GenBank/DDBJ whole genome shotgun (WGS) entry which is preliminary data.</text>
</comment>
<accession>A0A934RYY4</accession>
<dbReference type="PANTHER" id="PTHR42899:SF1">
    <property type="entry name" value="SPERMATOGENESIS-ASSOCIATED PROTEIN 20"/>
    <property type="match status" value="1"/>
</dbReference>